<accession>A0A238K2M1</accession>
<dbReference type="Proteomes" id="UP000220836">
    <property type="component" value="Unassembled WGS sequence"/>
</dbReference>
<keyword evidence="2" id="KW-1185">Reference proteome</keyword>
<reference evidence="1 2" key="1">
    <citation type="submission" date="2017-05" db="EMBL/GenBank/DDBJ databases">
        <authorList>
            <person name="Song R."/>
            <person name="Chenine A.L."/>
            <person name="Ruprecht R.M."/>
        </authorList>
    </citation>
    <scope>NUCLEOTIDE SEQUENCE [LARGE SCALE GENOMIC DNA]</scope>
    <source>
        <strain evidence="1 2">CECT 8663</strain>
    </source>
</reference>
<evidence type="ECO:0000313" key="1">
    <source>
        <dbReference type="EMBL" id="SMX37140.1"/>
    </source>
</evidence>
<gene>
    <name evidence="1" type="ORF">PEV8663_00939</name>
</gene>
<dbReference type="AlphaFoldDB" id="A0A238K2M1"/>
<evidence type="ECO:0000313" key="2">
    <source>
        <dbReference type="Proteomes" id="UP000220836"/>
    </source>
</evidence>
<name>A0A238K2M1_9RHOB</name>
<proteinExistence type="predicted"/>
<organism evidence="1 2">
    <name type="scientific">Pelagimonas varians</name>
    <dbReference type="NCBI Taxonomy" id="696760"/>
    <lineage>
        <taxon>Bacteria</taxon>
        <taxon>Pseudomonadati</taxon>
        <taxon>Pseudomonadota</taxon>
        <taxon>Alphaproteobacteria</taxon>
        <taxon>Rhodobacterales</taxon>
        <taxon>Roseobacteraceae</taxon>
        <taxon>Pelagimonas</taxon>
    </lineage>
</organism>
<dbReference type="EMBL" id="FXYH01000003">
    <property type="protein sequence ID" value="SMX37140.1"/>
    <property type="molecule type" value="Genomic_DNA"/>
</dbReference>
<protein>
    <submittedName>
        <fullName evidence="1">Uncharacterized protein</fullName>
    </submittedName>
</protein>
<sequence>MSMQVLSQKPGGVTLICVKRGRLSAVLTGYLV</sequence>